<dbReference type="RefSeq" id="WP_150000203.1">
    <property type="nucleotide sequence ID" value="NZ_BKCL01000004.1"/>
</dbReference>
<gene>
    <name evidence="2" type="ORF">JCM17844_14090</name>
    <name evidence="3" type="ORF">JCM17845_19020</name>
</gene>
<organism evidence="3 5">
    <name type="scientific">Iodidimonas gelatinilytica</name>
    <dbReference type="NCBI Taxonomy" id="1236966"/>
    <lineage>
        <taxon>Bacteria</taxon>
        <taxon>Pseudomonadati</taxon>
        <taxon>Pseudomonadota</taxon>
        <taxon>Alphaproteobacteria</taxon>
        <taxon>Iodidimonadales</taxon>
        <taxon>Iodidimonadaceae</taxon>
        <taxon>Iodidimonas</taxon>
    </lineage>
</organism>
<dbReference type="AlphaFoldDB" id="A0A5A7N290"/>
<keyword evidence="1" id="KW-0812">Transmembrane</keyword>
<sequence>MGFDWGDFGVAVGLALVFEGLGYALAPDFMRRLYAMMLLEPVQRLRLMGAVAVCLGFVAIWAIRG</sequence>
<protein>
    <recommendedName>
        <fullName evidence="6">DUF2065 domain-containing protein</fullName>
    </recommendedName>
</protein>
<dbReference type="Proteomes" id="UP000322084">
    <property type="component" value="Unassembled WGS sequence"/>
</dbReference>
<reference evidence="4 5" key="1">
    <citation type="submission" date="2019-09" db="EMBL/GenBank/DDBJ databases">
        <title>NBRP : Genome information of microbial organism related human and environment.</title>
        <authorList>
            <person name="Hattori M."/>
            <person name="Oshima K."/>
            <person name="Inaba H."/>
            <person name="Suda W."/>
            <person name="Sakamoto M."/>
            <person name="Iino T."/>
            <person name="Kitahara M."/>
            <person name="Oshida Y."/>
            <person name="Iida T."/>
            <person name="Kudo T."/>
            <person name="Itoh T."/>
            <person name="Ohkuma M."/>
        </authorList>
    </citation>
    <scope>NUCLEOTIDE SEQUENCE [LARGE SCALE GENOMIC DNA]</scope>
    <source>
        <strain evidence="2 4">Hi-2</strain>
        <strain evidence="3 5">Mie-1</strain>
    </source>
</reference>
<feature type="transmembrane region" description="Helical" evidence="1">
    <location>
        <begin position="6"/>
        <end position="26"/>
    </location>
</feature>
<evidence type="ECO:0000313" key="3">
    <source>
        <dbReference type="EMBL" id="GER01279.1"/>
    </source>
</evidence>
<accession>A0A5A7MP20</accession>
<keyword evidence="1" id="KW-0472">Membrane</keyword>
<feature type="transmembrane region" description="Helical" evidence="1">
    <location>
        <begin position="47"/>
        <end position="63"/>
    </location>
</feature>
<name>A0A5A7N290_9PROT</name>
<evidence type="ECO:0000313" key="5">
    <source>
        <dbReference type="Proteomes" id="UP000325187"/>
    </source>
</evidence>
<keyword evidence="5" id="KW-1185">Reference proteome</keyword>
<dbReference type="PANTHER" id="PTHR38602:SF1">
    <property type="entry name" value="INNER MEMBRANE PROTEIN"/>
    <property type="match status" value="1"/>
</dbReference>
<proteinExistence type="predicted"/>
<dbReference type="PANTHER" id="PTHR38602">
    <property type="entry name" value="INNER MEMBRANE PROTEIN-RELATED"/>
    <property type="match status" value="1"/>
</dbReference>
<dbReference type="Pfam" id="PF09838">
    <property type="entry name" value="DUF2065"/>
    <property type="match status" value="1"/>
</dbReference>
<keyword evidence="1" id="KW-1133">Transmembrane helix</keyword>
<evidence type="ECO:0000313" key="4">
    <source>
        <dbReference type="Proteomes" id="UP000322084"/>
    </source>
</evidence>
<accession>A0A5A7N290</accession>
<evidence type="ECO:0000256" key="1">
    <source>
        <dbReference type="SAM" id="Phobius"/>
    </source>
</evidence>
<dbReference type="EMBL" id="BKCM01000009">
    <property type="protein sequence ID" value="GER01279.1"/>
    <property type="molecule type" value="Genomic_DNA"/>
</dbReference>
<evidence type="ECO:0008006" key="6">
    <source>
        <dbReference type="Google" id="ProtNLM"/>
    </source>
</evidence>
<comment type="caution">
    <text evidence="3">The sequence shown here is derived from an EMBL/GenBank/DDBJ whole genome shotgun (WGS) entry which is preliminary data.</text>
</comment>
<evidence type="ECO:0000313" key="2">
    <source>
        <dbReference type="EMBL" id="GEQ97772.1"/>
    </source>
</evidence>
<dbReference type="InterPro" id="IPR019201">
    <property type="entry name" value="DUF2065"/>
</dbReference>
<dbReference type="EMBL" id="BKCL01000004">
    <property type="protein sequence ID" value="GEQ97772.1"/>
    <property type="molecule type" value="Genomic_DNA"/>
</dbReference>
<dbReference type="Proteomes" id="UP000325187">
    <property type="component" value="Unassembled WGS sequence"/>
</dbReference>